<dbReference type="EMBL" id="CAJOBZ010000068">
    <property type="protein sequence ID" value="CAF4942511.1"/>
    <property type="molecule type" value="Genomic_DNA"/>
</dbReference>
<protein>
    <submittedName>
        <fullName evidence="1">Uncharacterized protein</fullName>
    </submittedName>
</protein>
<proteinExistence type="predicted"/>
<organism evidence="1 2">
    <name type="scientific">Pieris macdunnoughi</name>
    <dbReference type="NCBI Taxonomy" id="345717"/>
    <lineage>
        <taxon>Eukaryota</taxon>
        <taxon>Metazoa</taxon>
        <taxon>Ecdysozoa</taxon>
        <taxon>Arthropoda</taxon>
        <taxon>Hexapoda</taxon>
        <taxon>Insecta</taxon>
        <taxon>Pterygota</taxon>
        <taxon>Neoptera</taxon>
        <taxon>Endopterygota</taxon>
        <taxon>Lepidoptera</taxon>
        <taxon>Glossata</taxon>
        <taxon>Ditrysia</taxon>
        <taxon>Papilionoidea</taxon>
        <taxon>Pieridae</taxon>
        <taxon>Pierinae</taxon>
        <taxon>Pieris</taxon>
    </lineage>
</organism>
<comment type="caution">
    <text evidence="1">The sequence shown here is derived from an EMBL/GenBank/DDBJ whole genome shotgun (WGS) entry which is preliminary data.</text>
</comment>
<dbReference type="AlphaFoldDB" id="A0A821XE89"/>
<reference evidence="1" key="1">
    <citation type="submission" date="2021-02" db="EMBL/GenBank/DDBJ databases">
        <authorList>
            <person name="Steward A R."/>
        </authorList>
    </citation>
    <scope>NUCLEOTIDE SEQUENCE</scope>
</reference>
<gene>
    <name evidence="1" type="ORF">PMACD_LOCUS14858</name>
</gene>
<dbReference type="Proteomes" id="UP000663880">
    <property type="component" value="Unassembled WGS sequence"/>
</dbReference>
<evidence type="ECO:0000313" key="2">
    <source>
        <dbReference type="Proteomes" id="UP000663880"/>
    </source>
</evidence>
<keyword evidence="2" id="KW-1185">Reference proteome</keyword>
<sequence length="194" mass="22945">MTVEYRGNAKKRPEYGFFVLIHGREKNQGVSPIIYIEEEEWTIFLMHSHLINMTALIVKDTKYKLNQARNIQDEHRHSIGYDLGTIAAGILERFLLMLKLYRKYSSIPDLKEKKYSIEEMMNILAVIQGAYNEIILEKSMFFQTLKAYEALDPDHVEKGRMDRLKSKKPSWFNRNRPKFRRAGLWKPGVDQFDI</sequence>
<dbReference type="OrthoDB" id="7326688at2759"/>
<name>A0A821XE89_9NEOP</name>
<evidence type="ECO:0000313" key="1">
    <source>
        <dbReference type="EMBL" id="CAF4942511.1"/>
    </source>
</evidence>
<accession>A0A821XE89</accession>